<dbReference type="Gene3D" id="3.30.70.100">
    <property type="match status" value="1"/>
</dbReference>
<gene>
    <name evidence="11" type="primary">mscS</name>
    <name evidence="11" type="ORF">KS4_17780</name>
</gene>
<dbReference type="InterPro" id="IPR049142">
    <property type="entry name" value="MS_channel_1st"/>
</dbReference>
<dbReference type="Gene3D" id="2.30.30.60">
    <property type="match status" value="1"/>
</dbReference>
<evidence type="ECO:0000259" key="9">
    <source>
        <dbReference type="Pfam" id="PF21082"/>
    </source>
</evidence>
<evidence type="ECO:0000259" key="8">
    <source>
        <dbReference type="Pfam" id="PF00924"/>
    </source>
</evidence>
<dbReference type="Proteomes" id="UP000317369">
    <property type="component" value="Chromosome"/>
</dbReference>
<dbReference type="PANTHER" id="PTHR30221">
    <property type="entry name" value="SMALL-CONDUCTANCE MECHANOSENSITIVE CHANNEL"/>
    <property type="match status" value="1"/>
</dbReference>
<feature type="transmembrane region" description="Helical" evidence="7">
    <location>
        <begin position="50"/>
        <end position="83"/>
    </location>
</feature>
<feature type="domain" description="Mechanosensitive ion channel MscS" evidence="8">
    <location>
        <begin position="144"/>
        <end position="209"/>
    </location>
</feature>
<evidence type="ECO:0000256" key="1">
    <source>
        <dbReference type="ARBA" id="ARBA00004651"/>
    </source>
</evidence>
<dbReference type="EMBL" id="CP036425">
    <property type="protein sequence ID" value="QDU33722.1"/>
    <property type="molecule type" value="Genomic_DNA"/>
</dbReference>
<reference evidence="11 12" key="1">
    <citation type="submission" date="2019-02" db="EMBL/GenBank/DDBJ databases">
        <title>Deep-cultivation of Planctomycetes and their phenomic and genomic characterization uncovers novel biology.</title>
        <authorList>
            <person name="Wiegand S."/>
            <person name="Jogler M."/>
            <person name="Boedeker C."/>
            <person name="Pinto D."/>
            <person name="Vollmers J."/>
            <person name="Rivas-Marin E."/>
            <person name="Kohn T."/>
            <person name="Peeters S.H."/>
            <person name="Heuer A."/>
            <person name="Rast P."/>
            <person name="Oberbeckmann S."/>
            <person name="Bunk B."/>
            <person name="Jeske O."/>
            <person name="Meyerdierks A."/>
            <person name="Storesund J.E."/>
            <person name="Kallscheuer N."/>
            <person name="Luecker S."/>
            <person name="Lage O.M."/>
            <person name="Pohl T."/>
            <person name="Merkel B.J."/>
            <person name="Hornburger P."/>
            <person name="Mueller R.-W."/>
            <person name="Bruemmer F."/>
            <person name="Labrenz M."/>
            <person name="Spormann A.M."/>
            <person name="Op den Camp H."/>
            <person name="Overmann J."/>
            <person name="Amann R."/>
            <person name="Jetten M.S.M."/>
            <person name="Mascher T."/>
            <person name="Medema M.H."/>
            <person name="Devos D.P."/>
            <person name="Kaster A.-K."/>
            <person name="Ovreas L."/>
            <person name="Rohde M."/>
            <person name="Galperin M.Y."/>
            <person name="Jogler C."/>
        </authorList>
    </citation>
    <scope>NUCLEOTIDE SEQUENCE [LARGE SCALE GENOMIC DNA]</scope>
    <source>
        <strain evidence="11 12">KS4</strain>
    </source>
</reference>
<evidence type="ECO:0000256" key="4">
    <source>
        <dbReference type="ARBA" id="ARBA00022692"/>
    </source>
</evidence>
<keyword evidence="3" id="KW-1003">Cell membrane</keyword>
<keyword evidence="6 7" id="KW-0472">Membrane</keyword>
<evidence type="ECO:0000256" key="5">
    <source>
        <dbReference type="ARBA" id="ARBA00022989"/>
    </source>
</evidence>
<feature type="domain" description="Mechanosensitive ion channel transmembrane helices 2/3" evidence="10">
    <location>
        <begin position="107"/>
        <end position="142"/>
    </location>
</feature>
<dbReference type="InterPro" id="IPR011014">
    <property type="entry name" value="MscS_channel_TM-2"/>
</dbReference>
<dbReference type="PANTHER" id="PTHR30221:SF1">
    <property type="entry name" value="SMALL-CONDUCTANCE MECHANOSENSITIVE CHANNEL"/>
    <property type="match status" value="1"/>
</dbReference>
<dbReference type="RefSeq" id="WP_145076984.1">
    <property type="nucleotide sequence ID" value="NZ_CP036425.1"/>
</dbReference>
<dbReference type="InterPro" id="IPR010920">
    <property type="entry name" value="LSM_dom_sf"/>
</dbReference>
<keyword evidence="12" id="KW-1185">Reference proteome</keyword>
<comment type="similarity">
    <text evidence="2">Belongs to the MscS (TC 1.A.23) family.</text>
</comment>
<dbReference type="SUPFAM" id="SSF82861">
    <property type="entry name" value="Mechanosensitive channel protein MscS (YggB), transmembrane region"/>
    <property type="match status" value="1"/>
</dbReference>
<keyword evidence="4 7" id="KW-0812">Transmembrane</keyword>
<proteinExistence type="inferred from homology"/>
<dbReference type="AlphaFoldDB" id="A0A517YU82"/>
<dbReference type="InterPro" id="IPR049278">
    <property type="entry name" value="MS_channel_C"/>
</dbReference>
<evidence type="ECO:0000313" key="12">
    <source>
        <dbReference type="Proteomes" id="UP000317369"/>
    </source>
</evidence>
<evidence type="ECO:0000256" key="6">
    <source>
        <dbReference type="ARBA" id="ARBA00023136"/>
    </source>
</evidence>
<evidence type="ECO:0000259" key="10">
    <source>
        <dbReference type="Pfam" id="PF21088"/>
    </source>
</evidence>
<dbReference type="SUPFAM" id="SSF82689">
    <property type="entry name" value="Mechanosensitive channel protein MscS (YggB), C-terminal domain"/>
    <property type="match status" value="1"/>
</dbReference>
<feature type="transmembrane region" description="Helical" evidence="7">
    <location>
        <begin position="127"/>
        <end position="157"/>
    </location>
</feature>
<evidence type="ECO:0000256" key="7">
    <source>
        <dbReference type="SAM" id="Phobius"/>
    </source>
</evidence>
<accession>A0A517YU82</accession>
<dbReference type="InterPro" id="IPR008910">
    <property type="entry name" value="MSC_TM_helix"/>
</dbReference>
<evidence type="ECO:0000256" key="2">
    <source>
        <dbReference type="ARBA" id="ARBA00008017"/>
    </source>
</evidence>
<dbReference type="OrthoDB" id="9809206at2"/>
<dbReference type="KEGG" id="pcor:KS4_17780"/>
<feature type="domain" description="Mechanosensitive ion channel MscS C-terminal" evidence="9">
    <location>
        <begin position="216"/>
        <end position="298"/>
    </location>
</feature>
<dbReference type="SUPFAM" id="SSF50182">
    <property type="entry name" value="Sm-like ribonucleoproteins"/>
    <property type="match status" value="1"/>
</dbReference>
<keyword evidence="5 7" id="KW-1133">Transmembrane helix</keyword>
<evidence type="ECO:0000313" key="11">
    <source>
        <dbReference type="EMBL" id="QDU33722.1"/>
    </source>
</evidence>
<dbReference type="Pfam" id="PF00924">
    <property type="entry name" value="MS_channel_2nd"/>
    <property type="match status" value="1"/>
</dbReference>
<protein>
    <submittedName>
        <fullName evidence="11">Small-conductance mechanosensitive channel</fullName>
    </submittedName>
</protein>
<dbReference type="InterPro" id="IPR045275">
    <property type="entry name" value="MscS_archaea/bacteria_type"/>
</dbReference>
<dbReference type="Pfam" id="PF21088">
    <property type="entry name" value="MS_channel_1st"/>
    <property type="match status" value="1"/>
</dbReference>
<dbReference type="GO" id="GO:0008381">
    <property type="term" value="F:mechanosensitive monoatomic ion channel activity"/>
    <property type="evidence" value="ECO:0007669"/>
    <property type="project" value="InterPro"/>
</dbReference>
<sequence length="322" mass="34956">MLIPSSIHLLVTNTISQINPDPTPDTNSIADPSTLTAAYDALKIGDFQSLFAILLPILTQVALLLVLLFFAYLIASYAARIVASSMRKTKIDETLTRFFAKSTRWSIMAIAIISVLGYFGISTASFAALIAAAGLAIGLAFQGTLSNFAAGIMLLIFRPYKVNDVITVSGTTGKVFEIELFTTTLDTPDNRRIIVPNASIFGSTIENITYHPTRRVDVAVGTEYTADLEKTRQILLQAASQTNAVLTDPEPAIYLLQLGPSSIDWSVRVWAKTDDYWAVREAITQNVKTALDAADIGIPFPQLDLHLASNAEQLLQPNTSNS</sequence>
<feature type="transmembrane region" description="Helical" evidence="7">
    <location>
        <begin position="104"/>
        <end position="121"/>
    </location>
</feature>
<comment type="subcellular location">
    <subcellularLocation>
        <location evidence="1">Cell membrane</location>
        <topology evidence="1">Multi-pass membrane protein</topology>
    </subcellularLocation>
</comment>
<dbReference type="InterPro" id="IPR011066">
    <property type="entry name" value="MscS_channel_C_sf"/>
</dbReference>
<name>A0A517YU82_9BACT</name>
<organism evidence="11 12">
    <name type="scientific">Poriferisphaera corsica</name>
    <dbReference type="NCBI Taxonomy" id="2528020"/>
    <lineage>
        <taxon>Bacteria</taxon>
        <taxon>Pseudomonadati</taxon>
        <taxon>Planctomycetota</taxon>
        <taxon>Phycisphaerae</taxon>
        <taxon>Phycisphaerales</taxon>
        <taxon>Phycisphaeraceae</taxon>
        <taxon>Poriferisphaera</taxon>
    </lineage>
</organism>
<evidence type="ECO:0000256" key="3">
    <source>
        <dbReference type="ARBA" id="ARBA00022475"/>
    </source>
</evidence>
<dbReference type="Gene3D" id="1.10.287.1260">
    <property type="match status" value="1"/>
</dbReference>
<dbReference type="InterPro" id="IPR023408">
    <property type="entry name" value="MscS_beta-dom_sf"/>
</dbReference>
<dbReference type="Pfam" id="PF05552">
    <property type="entry name" value="MS_channel_1st_1"/>
    <property type="match status" value="1"/>
</dbReference>
<dbReference type="GO" id="GO:0005886">
    <property type="term" value="C:plasma membrane"/>
    <property type="evidence" value="ECO:0007669"/>
    <property type="project" value="UniProtKB-SubCell"/>
</dbReference>
<dbReference type="InterPro" id="IPR006685">
    <property type="entry name" value="MscS_channel_2nd"/>
</dbReference>
<dbReference type="Pfam" id="PF21082">
    <property type="entry name" value="MS_channel_3rd"/>
    <property type="match status" value="1"/>
</dbReference>